<dbReference type="PANTHER" id="PTHR30570:SF1">
    <property type="entry name" value="PHOSPHATE-BINDING PROTEIN PSTS"/>
    <property type="match status" value="1"/>
</dbReference>
<feature type="binding site" evidence="2">
    <location>
        <position position="76"/>
    </location>
    <ligand>
        <name>ATP</name>
        <dbReference type="ChEBI" id="CHEBI:30616"/>
    </ligand>
</feature>
<keyword evidence="2" id="KW-0067">ATP-binding</keyword>
<dbReference type="InterPro" id="IPR011009">
    <property type="entry name" value="Kinase-like_dom_sf"/>
</dbReference>
<dbReference type="Gene3D" id="1.10.510.10">
    <property type="entry name" value="Transferase(Phosphotransferase) domain 1"/>
    <property type="match status" value="1"/>
</dbReference>
<dbReference type="EMBL" id="QZCE01000002">
    <property type="protein sequence ID" value="NEZ66311.1"/>
    <property type="molecule type" value="Genomic_DNA"/>
</dbReference>
<dbReference type="AlphaFoldDB" id="A0A6M0SEA3"/>
<organism evidence="5 6">
    <name type="scientific">Adonisia turfae CCMR0082</name>
    <dbReference type="NCBI Taxonomy" id="2304604"/>
    <lineage>
        <taxon>Bacteria</taxon>
        <taxon>Bacillati</taxon>
        <taxon>Cyanobacteriota</taxon>
        <taxon>Adonisia</taxon>
        <taxon>Adonisia turfae</taxon>
    </lineage>
</organism>
<feature type="compositionally biased region" description="Pro residues" evidence="3">
    <location>
        <begin position="327"/>
        <end position="355"/>
    </location>
</feature>
<evidence type="ECO:0000313" key="5">
    <source>
        <dbReference type="EMBL" id="NEZ66311.1"/>
    </source>
</evidence>
<dbReference type="Pfam" id="PF12849">
    <property type="entry name" value="PBP_like_2"/>
    <property type="match status" value="1"/>
</dbReference>
<dbReference type="GO" id="GO:0005524">
    <property type="term" value="F:ATP binding"/>
    <property type="evidence" value="ECO:0007669"/>
    <property type="project" value="UniProtKB-UniRule"/>
</dbReference>
<dbReference type="InterPro" id="IPR000719">
    <property type="entry name" value="Prot_kinase_dom"/>
</dbReference>
<sequence length="705" mass="76561">MQLHCTRPGCSRPVNFHPNLKDSLQTASQLFCTSCGMPLILRGRYLPQRLLGQGGFGSAYYACDRDTPTLRPCVVKLFQPSAQLNQQQLKIAQKLFAREAEVLERLGNQHPQIPDLYAYFPIVVKSPSSGQDEEYFYLVQEFIDGEDLDQILDRRGTLPERAVKAILISILKVLDFVHSNGAIHRDIKPSNIMKTVDNQLYLLDFGAVKQVTGAAASNRSTGIYTTGYAPPEQVTGGQVFPASDLYSLAVTCIILLTGQETADLFDSYSSEWLWQKYITLEDKNLDHVITKLLSASPQDRYHSAQAALDVLMPSISHSVSGAATPAPQTPTSPSPPPPPLPKPATPPATATPPAPRLNTSPPQPLNTAASPNPVSTRQTKPGVIRPWMLGLALLVALVTGGGWWIKQKGLFNTPTSQLSDIKPAEKFADVDVPTGQFTYGGSTTWAPIRGIIDPQLQQAIPGLQLTYQAPSNQAPGSSAGIQMLIKGELDFAQTSRPLTQADKQQAHQQGIALQEIPVAIEGVAVVTHPTLPLSNLSQADLRDIYTGRVNNWQQLGGPDLPVVPISRDDAGGTVMFFSQTVLNGEALSTQVQRSNNTTEAIRLTANTPGAIYFASAPEVIGQCTVKPLSINQQPPYQLPYIDLQNCPNQRNHPNLKGFESGNYPLTRQIYIVSNIDKPIGQAYAELILSDEGQAALSSVGFARLQ</sequence>
<protein>
    <recommendedName>
        <fullName evidence="4">Protein kinase domain-containing protein</fullName>
    </recommendedName>
</protein>
<gene>
    <name evidence="5" type="ORF">D0962_26725</name>
</gene>
<feature type="compositionally biased region" description="Polar residues" evidence="3">
    <location>
        <begin position="357"/>
        <end position="379"/>
    </location>
</feature>
<reference evidence="5 6" key="1">
    <citation type="journal article" date="2020" name="Microb. Ecol.">
        <title>Ecogenomics of the Marine Benthic Filamentous Cyanobacterium Adonisia.</title>
        <authorList>
            <person name="Walter J.M."/>
            <person name="Coutinho F.H."/>
            <person name="Leomil L."/>
            <person name="Hargreaves P.I."/>
            <person name="Campeao M.E."/>
            <person name="Vieira V.V."/>
            <person name="Silva B.S."/>
            <person name="Fistarol G.O."/>
            <person name="Salomon P.S."/>
            <person name="Sawabe T."/>
            <person name="Mino S."/>
            <person name="Hosokawa M."/>
            <person name="Miyashita H."/>
            <person name="Maruyama F."/>
            <person name="van Verk M.C."/>
            <person name="Dutilh B.E."/>
            <person name="Thompson C.C."/>
            <person name="Thompson F.L."/>
        </authorList>
    </citation>
    <scope>NUCLEOTIDE SEQUENCE [LARGE SCALE GENOMIC DNA]</scope>
    <source>
        <strain evidence="5 6">CCMR0082</strain>
    </source>
</reference>
<dbReference type="Gene3D" id="3.30.200.20">
    <property type="entry name" value="Phosphorylase Kinase, domain 1"/>
    <property type="match status" value="1"/>
</dbReference>
<dbReference type="Pfam" id="PF00069">
    <property type="entry name" value="Pkinase"/>
    <property type="match status" value="1"/>
</dbReference>
<evidence type="ECO:0000259" key="4">
    <source>
        <dbReference type="PROSITE" id="PS50011"/>
    </source>
</evidence>
<evidence type="ECO:0000256" key="3">
    <source>
        <dbReference type="SAM" id="MobiDB-lite"/>
    </source>
</evidence>
<dbReference type="NCBIfam" id="NF045510">
    <property type="entry name" value="4Cys_prefix_kin"/>
    <property type="match status" value="1"/>
</dbReference>
<keyword evidence="2" id="KW-0547">Nucleotide-binding</keyword>
<dbReference type="InterPro" id="IPR050811">
    <property type="entry name" value="Phosphate_ABC_transporter"/>
</dbReference>
<feature type="domain" description="Protein kinase" evidence="4">
    <location>
        <begin position="45"/>
        <end position="315"/>
    </location>
</feature>
<dbReference type="InterPro" id="IPR024370">
    <property type="entry name" value="PBP_domain"/>
</dbReference>
<name>A0A6M0SEA3_9CYAN</name>
<dbReference type="InterPro" id="IPR017441">
    <property type="entry name" value="Protein_kinase_ATP_BS"/>
</dbReference>
<accession>A0A6M0SEA3</accession>
<dbReference type="Gene3D" id="3.40.190.10">
    <property type="entry name" value="Periplasmic binding protein-like II"/>
    <property type="match status" value="2"/>
</dbReference>
<dbReference type="CDD" id="cd14014">
    <property type="entry name" value="STKc_PknB_like"/>
    <property type="match status" value="1"/>
</dbReference>
<dbReference type="SUPFAM" id="SSF56112">
    <property type="entry name" value="Protein kinase-like (PK-like)"/>
    <property type="match status" value="1"/>
</dbReference>
<evidence type="ECO:0000256" key="2">
    <source>
        <dbReference type="PROSITE-ProRule" id="PRU10141"/>
    </source>
</evidence>
<comment type="caution">
    <text evidence="5">The sequence shown here is derived from an EMBL/GenBank/DDBJ whole genome shotgun (WGS) entry which is preliminary data.</text>
</comment>
<dbReference type="PANTHER" id="PTHR30570">
    <property type="entry name" value="PERIPLASMIC PHOSPHATE BINDING COMPONENT OF PHOSPHATE ABC TRANSPORTER"/>
    <property type="match status" value="1"/>
</dbReference>
<proteinExistence type="predicted"/>
<evidence type="ECO:0000313" key="6">
    <source>
        <dbReference type="Proteomes" id="UP000473574"/>
    </source>
</evidence>
<dbReference type="GO" id="GO:0004672">
    <property type="term" value="F:protein kinase activity"/>
    <property type="evidence" value="ECO:0007669"/>
    <property type="project" value="InterPro"/>
</dbReference>
<evidence type="ECO:0000256" key="1">
    <source>
        <dbReference type="ARBA" id="ARBA00022729"/>
    </source>
</evidence>
<dbReference type="PROSITE" id="PS50011">
    <property type="entry name" value="PROTEIN_KINASE_DOM"/>
    <property type="match status" value="1"/>
</dbReference>
<dbReference type="CDD" id="cd13566">
    <property type="entry name" value="PBP2_phosphate"/>
    <property type="match status" value="1"/>
</dbReference>
<dbReference type="Proteomes" id="UP000473574">
    <property type="component" value="Unassembled WGS sequence"/>
</dbReference>
<feature type="region of interest" description="Disordered" evidence="3">
    <location>
        <begin position="319"/>
        <end position="380"/>
    </location>
</feature>
<dbReference type="PROSITE" id="PS00107">
    <property type="entry name" value="PROTEIN_KINASE_ATP"/>
    <property type="match status" value="1"/>
</dbReference>
<keyword evidence="1" id="KW-0732">Signal</keyword>
<dbReference type="SMART" id="SM00220">
    <property type="entry name" value="S_TKc"/>
    <property type="match status" value="1"/>
</dbReference>
<dbReference type="SUPFAM" id="SSF53850">
    <property type="entry name" value="Periplasmic binding protein-like II"/>
    <property type="match status" value="1"/>
</dbReference>